<dbReference type="Proteomes" id="UP001054889">
    <property type="component" value="Unassembled WGS sequence"/>
</dbReference>
<dbReference type="EMBL" id="BQKI01000018">
    <property type="protein sequence ID" value="GJN11579.1"/>
    <property type="molecule type" value="Genomic_DNA"/>
</dbReference>
<gene>
    <name evidence="2" type="primary">ga29779</name>
    <name evidence="2" type="ORF">PR202_ga29779</name>
</gene>
<accession>A0AAV5DKK8</accession>
<reference evidence="2" key="2">
    <citation type="submission" date="2021-12" db="EMBL/GenBank/DDBJ databases">
        <title>Resequencing data analysis of finger millet.</title>
        <authorList>
            <person name="Hatakeyama M."/>
            <person name="Aluri S."/>
            <person name="Balachadran M.T."/>
            <person name="Sivarajan S.R."/>
            <person name="Poveda L."/>
            <person name="Shimizu-Inatsugi R."/>
            <person name="Schlapbach R."/>
            <person name="Sreeman S.M."/>
            <person name="Shimizu K.K."/>
        </authorList>
    </citation>
    <scope>NUCLEOTIDE SEQUENCE</scope>
</reference>
<proteinExistence type="predicted"/>
<reference evidence="2" key="1">
    <citation type="journal article" date="2018" name="DNA Res.">
        <title>Multiple hybrid de novo genome assembly of finger millet, an orphan allotetraploid crop.</title>
        <authorList>
            <person name="Hatakeyama M."/>
            <person name="Aluri S."/>
            <person name="Balachadran M.T."/>
            <person name="Sivarajan S.R."/>
            <person name="Patrignani A."/>
            <person name="Gruter S."/>
            <person name="Poveda L."/>
            <person name="Shimizu-Inatsugi R."/>
            <person name="Baeten J."/>
            <person name="Francoijs K.J."/>
            <person name="Nataraja K.N."/>
            <person name="Reddy Y.A.N."/>
            <person name="Phadnis S."/>
            <person name="Ravikumar R.L."/>
            <person name="Schlapbach R."/>
            <person name="Sreeman S.M."/>
            <person name="Shimizu K.K."/>
        </authorList>
    </citation>
    <scope>NUCLEOTIDE SEQUENCE</scope>
</reference>
<name>A0AAV5DKK8_ELECO</name>
<keyword evidence="3" id="KW-1185">Reference proteome</keyword>
<evidence type="ECO:0000313" key="3">
    <source>
        <dbReference type="Proteomes" id="UP001054889"/>
    </source>
</evidence>
<organism evidence="2 3">
    <name type="scientific">Eleusine coracana subsp. coracana</name>
    <dbReference type="NCBI Taxonomy" id="191504"/>
    <lineage>
        <taxon>Eukaryota</taxon>
        <taxon>Viridiplantae</taxon>
        <taxon>Streptophyta</taxon>
        <taxon>Embryophyta</taxon>
        <taxon>Tracheophyta</taxon>
        <taxon>Spermatophyta</taxon>
        <taxon>Magnoliopsida</taxon>
        <taxon>Liliopsida</taxon>
        <taxon>Poales</taxon>
        <taxon>Poaceae</taxon>
        <taxon>PACMAD clade</taxon>
        <taxon>Chloridoideae</taxon>
        <taxon>Cynodonteae</taxon>
        <taxon>Eleusininae</taxon>
        <taxon>Eleusine</taxon>
    </lineage>
</organism>
<feature type="region of interest" description="Disordered" evidence="1">
    <location>
        <begin position="95"/>
        <end position="153"/>
    </location>
</feature>
<dbReference type="AlphaFoldDB" id="A0AAV5DKK8"/>
<evidence type="ECO:0000256" key="1">
    <source>
        <dbReference type="SAM" id="MobiDB-lite"/>
    </source>
</evidence>
<protein>
    <recommendedName>
        <fullName evidence="4">Late embryogenesis abundant protein LEA-2 subgroup domain-containing protein</fullName>
    </recommendedName>
</protein>
<evidence type="ECO:0000313" key="2">
    <source>
        <dbReference type="EMBL" id="GJN11579.1"/>
    </source>
</evidence>
<sequence>MAKTTKRAGLIFCHVLLPATAITLAALYFAVLRGRRPQATAATHTRLNHLNLNAYPPQVNLTLAVLITLRNPNHAAFRHGEAVTTVTYHNTTVGGGGGCRRAGRRGQGHPAPTVPGRRARGDAAVRGGSGGGGQRRRRAPAVQGERGVPGGVRRHRVPVREGDRLPLHGHCSCDMI</sequence>
<comment type="caution">
    <text evidence="2">The sequence shown here is derived from an EMBL/GenBank/DDBJ whole genome shotgun (WGS) entry which is preliminary data.</text>
</comment>
<evidence type="ECO:0008006" key="4">
    <source>
        <dbReference type="Google" id="ProtNLM"/>
    </source>
</evidence>